<organism evidence="2 3">
    <name type="scientific">Micromonospora zhanjiangensis</name>
    <dbReference type="NCBI Taxonomy" id="1522057"/>
    <lineage>
        <taxon>Bacteria</taxon>
        <taxon>Bacillati</taxon>
        <taxon>Actinomycetota</taxon>
        <taxon>Actinomycetes</taxon>
        <taxon>Micromonosporales</taxon>
        <taxon>Micromonosporaceae</taxon>
        <taxon>Micromonospora</taxon>
    </lineage>
</organism>
<dbReference type="PANTHER" id="PTHR21310">
    <property type="entry name" value="AMINOGLYCOSIDE PHOSPHOTRANSFERASE-RELATED-RELATED"/>
    <property type="match status" value="1"/>
</dbReference>
<accession>A0ABV8KJX8</accession>
<dbReference type="InterPro" id="IPR051678">
    <property type="entry name" value="AGP_Transferase"/>
</dbReference>
<dbReference type="InterPro" id="IPR002575">
    <property type="entry name" value="Aminoglycoside_PTrfase"/>
</dbReference>
<dbReference type="Gene3D" id="3.90.1200.10">
    <property type="match status" value="1"/>
</dbReference>
<keyword evidence="3" id="KW-1185">Reference proteome</keyword>
<dbReference type="SUPFAM" id="SSF56112">
    <property type="entry name" value="Protein kinase-like (PK-like)"/>
    <property type="match status" value="1"/>
</dbReference>
<dbReference type="InterPro" id="IPR011009">
    <property type="entry name" value="Kinase-like_dom_sf"/>
</dbReference>
<reference evidence="3" key="1">
    <citation type="journal article" date="2019" name="Int. J. Syst. Evol. Microbiol.">
        <title>The Global Catalogue of Microorganisms (GCM) 10K type strain sequencing project: providing services to taxonomists for standard genome sequencing and annotation.</title>
        <authorList>
            <consortium name="The Broad Institute Genomics Platform"/>
            <consortium name="The Broad Institute Genome Sequencing Center for Infectious Disease"/>
            <person name="Wu L."/>
            <person name="Ma J."/>
        </authorList>
    </citation>
    <scope>NUCLEOTIDE SEQUENCE [LARGE SCALE GENOMIC DNA]</scope>
    <source>
        <strain evidence="3">2902at01</strain>
    </source>
</reference>
<dbReference type="Pfam" id="PF01636">
    <property type="entry name" value="APH"/>
    <property type="match status" value="1"/>
</dbReference>
<sequence length="335" mass="36557">MESRTKRRVDGSELAALVRRGFGPDTRIDEWHELVDGHYNAAYAVRLHDGADLVLKVAPPPDLVLLRHEVDLMRTEVELYRRAGAVGVAVPTVVRADFTRDLVGTDVVFLGRIDGVTLNRVRDDLTPAALAAVRAEIAAQVARLHTVTGPRYGYPLRDSRSWQSSWRGAFGAMVEDILADATRLGTDLPATPDRIGALLRRHADALDAVDRPALVHFDLWDGNVMVRLDGVGGARVTGLIDGERALYGDPVAELVSLTLFRDLADEPAILAGYAAAAPTPIVPTPGVRRRLALYTCYLYLIMLVEGATRGWSGPPHDERNARVAALLDEQLSRLA</sequence>
<evidence type="ECO:0000313" key="3">
    <source>
        <dbReference type="Proteomes" id="UP001595868"/>
    </source>
</evidence>
<feature type="domain" description="Aminoglycoside phosphotransferase" evidence="1">
    <location>
        <begin position="33"/>
        <end position="277"/>
    </location>
</feature>
<proteinExistence type="predicted"/>
<comment type="caution">
    <text evidence="2">The sequence shown here is derived from an EMBL/GenBank/DDBJ whole genome shotgun (WGS) entry which is preliminary data.</text>
</comment>
<dbReference type="Proteomes" id="UP001595868">
    <property type="component" value="Unassembled WGS sequence"/>
</dbReference>
<dbReference type="PANTHER" id="PTHR21310:SF15">
    <property type="entry name" value="AMINOGLYCOSIDE PHOSPHOTRANSFERASE DOMAIN-CONTAINING PROTEIN"/>
    <property type="match status" value="1"/>
</dbReference>
<name>A0ABV8KJX8_9ACTN</name>
<evidence type="ECO:0000259" key="1">
    <source>
        <dbReference type="Pfam" id="PF01636"/>
    </source>
</evidence>
<evidence type="ECO:0000313" key="2">
    <source>
        <dbReference type="EMBL" id="MFC4106390.1"/>
    </source>
</evidence>
<dbReference type="EMBL" id="JBHSBN010000005">
    <property type="protein sequence ID" value="MFC4106390.1"/>
    <property type="molecule type" value="Genomic_DNA"/>
</dbReference>
<dbReference type="RefSeq" id="WP_377544167.1">
    <property type="nucleotide sequence ID" value="NZ_JBHSBN010000005.1"/>
</dbReference>
<protein>
    <submittedName>
        <fullName evidence="2">Phosphotransferase family protein</fullName>
    </submittedName>
</protein>
<gene>
    <name evidence="2" type="ORF">ACFOX0_10625</name>
</gene>